<evidence type="ECO:0000256" key="1">
    <source>
        <dbReference type="SAM" id="MobiDB-lite"/>
    </source>
</evidence>
<dbReference type="AlphaFoldDB" id="A0A8J3RZ40"/>
<evidence type="ECO:0000313" key="3">
    <source>
        <dbReference type="Proteomes" id="UP000655044"/>
    </source>
</evidence>
<dbReference type="Proteomes" id="UP000655044">
    <property type="component" value="Unassembled WGS sequence"/>
</dbReference>
<keyword evidence="3" id="KW-1185">Reference proteome</keyword>
<gene>
    <name evidence="2" type="ORF">Pro02_05270</name>
</gene>
<organism evidence="2 3">
    <name type="scientific">Planobispora rosea</name>
    <dbReference type="NCBI Taxonomy" id="35762"/>
    <lineage>
        <taxon>Bacteria</taxon>
        <taxon>Bacillati</taxon>
        <taxon>Actinomycetota</taxon>
        <taxon>Actinomycetes</taxon>
        <taxon>Streptosporangiales</taxon>
        <taxon>Streptosporangiaceae</taxon>
        <taxon>Planobispora</taxon>
    </lineage>
</organism>
<feature type="region of interest" description="Disordered" evidence="1">
    <location>
        <begin position="1"/>
        <end position="62"/>
    </location>
</feature>
<feature type="compositionally biased region" description="Basic and acidic residues" evidence="1">
    <location>
        <begin position="26"/>
        <end position="55"/>
    </location>
</feature>
<sequence>MDHGQRGYPIKEVRRRNSPLPSLRTARHEDKHAPCTAPARDRERPASARPGDKRLPRGAPRR</sequence>
<dbReference type="EMBL" id="BOOI01000004">
    <property type="protein sequence ID" value="GIH82119.1"/>
    <property type="molecule type" value="Genomic_DNA"/>
</dbReference>
<comment type="caution">
    <text evidence="2">The sequence shown here is derived from an EMBL/GenBank/DDBJ whole genome shotgun (WGS) entry which is preliminary data.</text>
</comment>
<name>A0A8J3RZ40_PLARO</name>
<reference evidence="2" key="1">
    <citation type="submission" date="2021-01" db="EMBL/GenBank/DDBJ databases">
        <title>Whole genome shotgun sequence of Planobispora rosea NBRC 15558.</title>
        <authorList>
            <person name="Komaki H."/>
            <person name="Tamura T."/>
        </authorList>
    </citation>
    <scope>NUCLEOTIDE SEQUENCE</scope>
    <source>
        <strain evidence="2">NBRC 15558</strain>
    </source>
</reference>
<feature type="compositionally biased region" description="Basic and acidic residues" evidence="1">
    <location>
        <begin position="1"/>
        <end position="12"/>
    </location>
</feature>
<proteinExistence type="predicted"/>
<accession>A0A8J3RZ40</accession>
<protein>
    <submittedName>
        <fullName evidence="2">Uncharacterized protein</fullName>
    </submittedName>
</protein>
<evidence type="ECO:0000313" key="2">
    <source>
        <dbReference type="EMBL" id="GIH82119.1"/>
    </source>
</evidence>